<dbReference type="RefSeq" id="WP_189906338.1">
    <property type="nucleotide sequence ID" value="NZ_JBEXZO010000054.1"/>
</dbReference>
<keyword evidence="5 9" id="KW-0812">Transmembrane</keyword>
<comment type="subcellular location">
    <subcellularLocation>
        <location evidence="1">Cell membrane</location>
        <topology evidence="1">Multi-pass membrane protein</topology>
    </subcellularLocation>
</comment>
<keyword evidence="2" id="KW-0813">Transport</keyword>
<reference evidence="11 12" key="1">
    <citation type="submission" date="2024-06" db="EMBL/GenBank/DDBJ databases">
        <title>The Natural Products Discovery Center: Release of the First 8490 Sequenced Strains for Exploring Actinobacteria Biosynthetic Diversity.</title>
        <authorList>
            <person name="Kalkreuter E."/>
            <person name="Kautsar S.A."/>
            <person name="Yang D."/>
            <person name="Bader C.D."/>
            <person name="Teijaro C.N."/>
            <person name="Fluegel L."/>
            <person name="Davis C.M."/>
            <person name="Simpson J.R."/>
            <person name="Lauterbach L."/>
            <person name="Steele A.D."/>
            <person name="Gui C."/>
            <person name="Meng S."/>
            <person name="Li G."/>
            <person name="Viehrig K."/>
            <person name="Ye F."/>
            <person name="Su P."/>
            <person name="Kiefer A.F."/>
            <person name="Nichols A."/>
            <person name="Cepeda A.J."/>
            <person name="Yan W."/>
            <person name="Fan B."/>
            <person name="Jiang Y."/>
            <person name="Adhikari A."/>
            <person name="Zheng C.-J."/>
            <person name="Schuster L."/>
            <person name="Cowan T.M."/>
            <person name="Smanski M.J."/>
            <person name="Chevrette M.G."/>
            <person name="De Carvalho L.P.S."/>
            <person name="Shen B."/>
        </authorList>
    </citation>
    <scope>NUCLEOTIDE SEQUENCE [LARGE SCALE GENOMIC DNA]</scope>
    <source>
        <strain evidence="11 12">NPDC006337</strain>
    </source>
</reference>
<dbReference type="Pfam" id="PF00999">
    <property type="entry name" value="Na_H_Exchanger"/>
    <property type="match status" value="1"/>
</dbReference>
<evidence type="ECO:0000259" key="10">
    <source>
        <dbReference type="PROSITE" id="PS51202"/>
    </source>
</evidence>
<feature type="transmembrane region" description="Helical" evidence="9">
    <location>
        <begin position="87"/>
        <end position="114"/>
    </location>
</feature>
<evidence type="ECO:0000256" key="1">
    <source>
        <dbReference type="ARBA" id="ARBA00004651"/>
    </source>
</evidence>
<feature type="transmembrane region" description="Helical" evidence="9">
    <location>
        <begin position="58"/>
        <end position="75"/>
    </location>
</feature>
<dbReference type="Gene3D" id="3.30.70.1450">
    <property type="entry name" value="Regulator of K+ conductance, C-terminal domain"/>
    <property type="match status" value="1"/>
</dbReference>
<dbReference type="InterPro" id="IPR006153">
    <property type="entry name" value="Cation/H_exchanger_TM"/>
</dbReference>
<evidence type="ECO:0000256" key="4">
    <source>
        <dbReference type="ARBA" id="ARBA00022475"/>
    </source>
</evidence>
<comment type="caution">
    <text evidence="11">The sequence shown here is derived from an EMBL/GenBank/DDBJ whole genome shotgun (WGS) entry which is preliminary data.</text>
</comment>
<dbReference type="Gene3D" id="1.20.1530.20">
    <property type="match status" value="1"/>
</dbReference>
<feature type="transmembrane region" description="Helical" evidence="9">
    <location>
        <begin position="31"/>
        <end position="52"/>
    </location>
</feature>
<dbReference type="PANTHER" id="PTHR32507:SF7">
    <property type="entry name" value="K(+)_H(+) ANTIPORTER NHAP2"/>
    <property type="match status" value="1"/>
</dbReference>
<dbReference type="Pfam" id="PF02080">
    <property type="entry name" value="TrkA_C"/>
    <property type="match status" value="1"/>
</dbReference>
<gene>
    <name evidence="11" type="ORF">ABZ508_09585</name>
</gene>
<sequence>MTLHEMYLVLLVGGAVLLVSIAAARMAHGIGLPGLLLFLAVGVIVGEDVIGLEFDDAGLAQSLGTAALGVILVEGGLTTQWTEVRELLLPAGVLATVGVAVSVVVTAAGAHWLLGMEWTLALLLGAIVAPTDAAAVFAVLRALPLPRKVTGLLEAESGFNDAPAVILVLVFSAGAGDSPDLAHVVGNVVYQLGVGGVLGLAIGCLGAIGLRHIALPSTGLYPLATVGFGVAAFAAAGAVEASGFLAAYLSGLILGNAKLPHRAATRSFAEGTGWLAQIGLFVMLGLLVTPRQLPSAIWPAVVVGLVLLLGARPVSVLVCLLPFRLPWRQQAFVSWAGLRGAIPIVLATYPTVEGVNGARDLLNIVFVQVVLFTLLQGPSLPVAARRLGLARPGALRDVQVETAPLDVLDADLLTVTVPPGSRLMGVAVFELRLPPPTVLTLIVREGATIVPRPEAVLRTGDELLLVTTPAVRDAAERRLRAVGRRGRLARWFGEHGHPGPTPSS</sequence>
<dbReference type="Proteomes" id="UP001550378">
    <property type="component" value="Unassembled WGS sequence"/>
</dbReference>
<feature type="transmembrane region" description="Helical" evidence="9">
    <location>
        <begin position="271"/>
        <end position="290"/>
    </location>
</feature>
<keyword evidence="7" id="KW-0406">Ion transport</keyword>
<feature type="transmembrane region" description="Helical" evidence="9">
    <location>
        <begin position="296"/>
        <end position="320"/>
    </location>
</feature>
<keyword evidence="6 9" id="KW-1133">Transmembrane helix</keyword>
<accession>A0ABV2W4G8</accession>
<evidence type="ECO:0000256" key="6">
    <source>
        <dbReference type="ARBA" id="ARBA00022989"/>
    </source>
</evidence>
<evidence type="ECO:0000313" key="11">
    <source>
        <dbReference type="EMBL" id="MEU0707611.1"/>
    </source>
</evidence>
<dbReference type="PANTHER" id="PTHR32507">
    <property type="entry name" value="NA(+)/H(+) ANTIPORTER 1"/>
    <property type="match status" value="1"/>
</dbReference>
<keyword evidence="8 9" id="KW-0472">Membrane</keyword>
<organism evidence="11 12">
    <name type="scientific">Streptomyces lavendulocolor</name>
    <dbReference type="NCBI Taxonomy" id="67316"/>
    <lineage>
        <taxon>Bacteria</taxon>
        <taxon>Bacillati</taxon>
        <taxon>Actinomycetota</taxon>
        <taxon>Actinomycetes</taxon>
        <taxon>Kitasatosporales</taxon>
        <taxon>Streptomycetaceae</taxon>
        <taxon>Streptomyces</taxon>
    </lineage>
</organism>
<dbReference type="InterPro" id="IPR038770">
    <property type="entry name" value="Na+/solute_symporter_sf"/>
</dbReference>
<evidence type="ECO:0000256" key="5">
    <source>
        <dbReference type="ARBA" id="ARBA00022692"/>
    </source>
</evidence>
<protein>
    <submittedName>
        <fullName evidence="11">Potassium/proton antiporter</fullName>
    </submittedName>
</protein>
<keyword evidence="4" id="KW-1003">Cell membrane</keyword>
<evidence type="ECO:0000256" key="9">
    <source>
        <dbReference type="SAM" id="Phobius"/>
    </source>
</evidence>
<dbReference type="SUPFAM" id="SSF116726">
    <property type="entry name" value="TrkA C-terminal domain-like"/>
    <property type="match status" value="1"/>
</dbReference>
<dbReference type="NCBIfam" id="NF003715">
    <property type="entry name" value="PRK05326.1-2"/>
    <property type="match status" value="1"/>
</dbReference>
<evidence type="ECO:0000256" key="7">
    <source>
        <dbReference type="ARBA" id="ARBA00023065"/>
    </source>
</evidence>
<feature type="domain" description="RCK C-terminal" evidence="10">
    <location>
        <begin position="400"/>
        <end position="481"/>
    </location>
</feature>
<feature type="transmembrane region" description="Helical" evidence="9">
    <location>
        <begin position="120"/>
        <end position="143"/>
    </location>
</feature>
<feature type="transmembrane region" description="Helical" evidence="9">
    <location>
        <begin position="6"/>
        <end position="24"/>
    </location>
</feature>
<evidence type="ECO:0000256" key="8">
    <source>
        <dbReference type="ARBA" id="ARBA00023136"/>
    </source>
</evidence>
<dbReference type="PROSITE" id="PS51202">
    <property type="entry name" value="RCK_C"/>
    <property type="match status" value="1"/>
</dbReference>
<keyword evidence="3" id="KW-0050">Antiport</keyword>
<dbReference type="NCBIfam" id="NF003716">
    <property type="entry name" value="PRK05326.1-3"/>
    <property type="match status" value="1"/>
</dbReference>
<name>A0ABV2W4G8_9ACTN</name>
<keyword evidence="12" id="KW-1185">Reference proteome</keyword>
<dbReference type="EMBL" id="JBEXZR010000006">
    <property type="protein sequence ID" value="MEU0707611.1"/>
    <property type="molecule type" value="Genomic_DNA"/>
</dbReference>
<dbReference type="InterPro" id="IPR036721">
    <property type="entry name" value="RCK_C_sf"/>
</dbReference>
<feature type="transmembrane region" description="Helical" evidence="9">
    <location>
        <begin position="220"/>
        <end position="237"/>
    </location>
</feature>
<evidence type="ECO:0000256" key="2">
    <source>
        <dbReference type="ARBA" id="ARBA00022448"/>
    </source>
</evidence>
<dbReference type="InterPro" id="IPR006037">
    <property type="entry name" value="RCK_C"/>
</dbReference>
<evidence type="ECO:0000313" key="12">
    <source>
        <dbReference type="Proteomes" id="UP001550378"/>
    </source>
</evidence>
<proteinExistence type="predicted"/>
<evidence type="ECO:0000256" key="3">
    <source>
        <dbReference type="ARBA" id="ARBA00022449"/>
    </source>
</evidence>
<feature type="transmembrane region" description="Helical" evidence="9">
    <location>
        <begin position="188"/>
        <end position="208"/>
    </location>
</feature>